<reference evidence="3 4" key="1">
    <citation type="submission" date="2013-10" db="EMBL/GenBank/DDBJ databases">
        <authorList>
            <person name="Wang G."/>
            <person name="Zhuang W."/>
        </authorList>
    </citation>
    <scope>NUCLEOTIDE SEQUENCE [LARGE SCALE GENOMIC DNA]</scope>
    <source>
        <strain evidence="3 4">DSM 20118</strain>
    </source>
</reference>
<dbReference type="OrthoDB" id="3695445at2"/>
<dbReference type="PANTHER" id="PTHR33824:SF7">
    <property type="entry name" value="POLYKETIDE CYCLASE_DEHYDRASE AND LIPID TRANSPORT SUPERFAMILY PROTEIN"/>
    <property type="match status" value="1"/>
</dbReference>
<evidence type="ECO:0000259" key="2">
    <source>
        <dbReference type="Pfam" id="PF03364"/>
    </source>
</evidence>
<dbReference type="EMBL" id="AXNT01000063">
    <property type="protein sequence ID" value="KGM02171.1"/>
    <property type="molecule type" value="Genomic_DNA"/>
</dbReference>
<dbReference type="RefSeq" id="WP_034629726.1">
    <property type="nucleotide sequence ID" value="NZ_AXNT01000063.1"/>
</dbReference>
<dbReference type="InterPro" id="IPR023393">
    <property type="entry name" value="START-like_dom_sf"/>
</dbReference>
<evidence type="ECO:0000313" key="3">
    <source>
        <dbReference type="EMBL" id="KGM02171.1"/>
    </source>
</evidence>
<gene>
    <name evidence="3" type="ORF">Q760_15175</name>
</gene>
<evidence type="ECO:0000313" key="4">
    <source>
        <dbReference type="Proteomes" id="UP000029833"/>
    </source>
</evidence>
<dbReference type="AlphaFoldDB" id="A0A0A0BA46"/>
<dbReference type="Proteomes" id="UP000029833">
    <property type="component" value="Unassembled WGS sequence"/>
</dbReference>
<comment type="caution">
    <text evidence="3">The sequence shown here is derived from an EMBL/GenBank/DDBJ whole genome shotgun (WGS) entry which is preliminary data.</text>
</comment>
<dbReference type="PANTHER" id="PTHR33824">
    <property type="entry name" value="POLYKETIDE CYCLASE/DEHYDRASE AND LIPID TRANSPORT SUPERFAMILY PROTEIN"/>
    <property type="match status" value="1"/>
</dbReference>
<name>A0A0A0BA46_9CELL</name>
<proteinExistence type="predicted"/>
<organism evidence="3 4">
    <name type="scientific">Cellulomonas cellasea DSM 20118</name>
    <dbReference type="NCBI Taxonomy" id="1408250"/>
    <lineage>
        <taxon>Bacteria</taxon>
        <taxon>Bacillati</taxon>
        <taxon>Actinomycetota</taxon>
        <taxon>Actinomycetes</taxon>
        <taxon>Micrococcales</taxon>
        <taxon>Cellulomonadaceae</taxon>
        <taxon>Cellulomonas</taxon>
    </lineage>
</organism>
<feature type="region of interest" description="Disordered" evidence="1">
    <location>
        <begin position="141"/>
        <end position="180"/>
    </location>
</feature>
<dbReference type="Gene3D" id="3.30.530.20">
    <property type="match status" value="1"/>
</dbReference>
<accession>A0A0A0BA46</accession>
<protein>
    <recommendedName>
        <fullName evidence="2">Coenzyme Q-binding protein COQ10 START domain-containing protein</fullName>
    </recommendedName>
</protein>
<dbReference type="SUPFAM" id="SSF55961">
    <property type="entry name" value="Bet v1-like"/>
    <property type="match status" value="1"/>
</dbReference>
<dbReference type="STRING" id="1408250.Q760_15175"/>
<sequence>MSVHAAITVRRPLDEVYAYWSDFTNLPRFMAHVEQVTVTPDGTSHWRVSGPVGTHVEWDARVVEADPPRVLRWESVGSADVENAGSVRFTEAPGDQGTEVRVEIDYRAPGGKVGELVARLFGEQPRQQVEDDLRRFKQVLETGDIMRSEGSPGGTRAGNQVRQRTAEPVEETPEGALGPG</sequence>
<feature type="domain" description="Coenzyme Q-binding protein COQ10 START" evidence="2">
    <location>
        <begin position="10"/>
        <end position="134"/>
    </location>
</feature>
<dbReference type="InterPro" id="IPR047137">
    <property type="entry name" value="ORF3"/>
</dbReference>
<dbReference type="Pfam" id="PF03364">
    <property type="entry name" value="Polyketide_cyc"/>
    <property type="match status" value="1"/>
</dbReference>
<keyword evidence="4" id="KW-1185">Reference proteome</keyword>
<dbReference type="InterPro" id="IPR005031">
    <property type="entry name" value="COQ10_START"/>
</dbReference>
<dbReference type="CDD" id="cd07817">
    <property type="entry name" value="SRPBCC_8"/>
    <property type="match status" value="1"/>
</dbReference>
<evidence type="ECO:0000256" key="1">
    <source>
        <dbReference type="SAM" id="MobiDB-lite"/>
    </source>
</evidence>